<protein>
    <recommendedName>
        <fullName evidence="3">C2H2-type domain-containing protein</fullName>
    </recommendedName>
</protein>
<dbReference type="PANTHER" id="PTHR31434">
    <property type="entry name" value="S PHASE CYCLIN A-ASSOCIATED PROTEIN IN THE ENDOPLASMIC RETICULUM"/>
    <property type="match status" value="1"/>
</dbReference>
<feature type="coiled-coil region" evidence="1">
    <location>
        <begin position="456"/>
        <end position="501"/>
    </location>
</feature>
<feature type="coiled-coil region" evidence="1">
    <location>
        <begin position="377"/>
        <end position="405"/>
    </location>
</feature>
<evidence type="ECO:0000259" key="3">
    <source>
        <dbReference type="Pfam" id="PF12874"/>
    </source>
</evidence>
<feature type="transmembrane region" description="Helical" evidence="2">
    <location>
        <begin position="9"/>
        <end position="29"/>
    </location>
</feature>
<reference evidence="4 5" key="1">
    <citation type="submission" date="2019-07" db="EMBL/GenBank/DDBJ databases">
        <title>Annotation for the trematode Paragonimus westermani.</title>
        <authorList>
            <person name="Choi Y.-J."/>
        </authorList>
    </citation>
    <scope>NUCLEOTIDE SEQUENCE [LARGE SCALE GENOMIC DNA]</scope>
    <source>
        <strain evidence="4">180907_Pwestermani</strain>
    </source>
</reference>
<name>A0A8T0DAL7_9TREM</name>
<organism evidence="4 5">
    <name type="scientific">Paragonimus westermani</name>
    <dbReference type="NCBI Taxonomy" id="34504"/>
    <lineage>
        <taxon>Eukaryota</taxon>
        <taxon>Metazoa</taxon>
        <taxon>Spiralia</taxon>
        <taxon>Lophotrochozoa</taxon>
        <taxon>Platyhelminthes</taxon>
        <taxon>Trematoda</taxon>
        <taxon>Digenea</taxon>
        <taxon>Plagiorchiida</taxon>
        <taxon>Troglotremata</taxon>
        <taxon>Troglotrematidae</taxon>
        <taxon>Paragonimus</taxon>
    </lineage>
</organism>
<feature type="domain" description="C2H2-type" evidence="3">
    <location>
        <begin position="537"/>
        <end position="560"/>
    </location>
</feature>
<dbReference type="Gene3D" id="3.30.160.60">
    <property type="entry name" value="Classic Zinc Finger"/>
    <property type="match status" value="1"/>
</dbReference>
<dbReference type="InterPro" id="IPR013087">
    <property type="entry name" value="Znf_C2H2_type"/>
</dbReference>
<dbReference type="PANTHER" id="PTHR31434:SF2">
    <property type="entry name" value="S PHASE CYCLIN A-ASSOCIATED PROTEIN IN THE ENDOPLASMIC RETICULUM"/>
    <property type="match status" value="1"/>
</dbReference>
<dbReference type="AlphaFoldDB" id="A0A8T0DAL7"/>
<dbReference type="SUPFAM" id="SSF57667">
    <property type="entry name" value="beta-beta-alpha zinc fingers"/>
    <property type="match status" value="1"/>
</dbReference>
<keyword evidence="5" id="KW-1185">Reference proteome</keyword>
<proteinExistence type="predicted"/>
<keyword evidence="2" id="KW-0472">Membrane</keyword>
<sequence>MYDSIPHAFLLELIALPVFDILLALYTAIASVTTTERLLTDRLGRAQCVEAALRRRLLAEDKAVSTMKQSRSASRWHRRPEMQTCTVHENGVTDTRQDLHADKLDAVNRPPYVNRDRLIPSVPRHVKWNGAMVRQACVCQCHIPFTAQKSVPSPRKNFTQVSRPVGEHRRHVLPVVELNKTDTCLASARSEKSSDGIAVPVQKTDRQTHSIVVPDHEGDGGSMANLLDRDSPTVLTKAPLLFSPPPARPPSDRVDFTPSCSLTTPGSQVPPALLSTVVGTTAVATAKGLLFLSEASAKSRVPGHGVQMHEKLSARSQKRTANSMQELEQKQARARILRQQHLFERSERVHELSKKVSLILVVEEVHLQKRLLLHQRRSCLERRLHAAERKRKAELERRVLKAHDEETKGREIAFIQGRRRALEASRRARLDALQARWKTRAQQLASRAELLEHTRRAAAKAKEQHREIKMANLEEQQRTHIEELRSRIQRKQEESKRRHQESLREISRKAFEMSVLTHTRDESFVAAGMEPYSVQKWCRACQVMIVSEVALKSHLHGTKHQKAALEACENRPLQPSDLEAFNLSHLVDAPADFMDPTGQIENERLRVRRKRARKL</sequence>
<evidence type="ECO:0000256" key="2">
    <source>
        <dbReference type="SAM" id="Phobius"/>
    </source>
</evidence>
<dbReference type="InterPro" id="IPR036236">
    <property type="entry name" value="Znf_C2H2_sf"/>
</dbReference>
<dbReference type="Proteomes" id="UP000699462">
    <property type="component" value="Unassembled WGS sequence"/>
</dbReference>
<evidence type="ECO:0000256" key="1">
    <source>
        <dbReference type="SAM" id="Coils"/>
    </source>
</evidence>
<keyword evidence="2" id="KW-0812">Transmembrane</keyword>
<dbReference type="EMBL" id="JTDF01007810">
    <property type="protein sequence ID" value="KAF8564820.1"/>
    <property type="molecule type" value="Genomic_DNA"/>
</dbReference>
<evidence type="ECO:0000313" key="5">
    <source>
        <dbReference type="Proteomes" id="UP000699462"/>
    </source>
</evidence>
<keyword evidence="2" id="KW-1133">Transmembrane helix</keyword>
<dbReference type="OrthoDB" id="71500at2759"/>
<dbReference type="Pfam" id="PF12874">
    <property type="entry name" value="zf-met"/>
    <property type="match status" value="1"/>
</dbReference>
<comment type="caution">
    <text evidence="4">The sequence shown here is derived from an EMBL/GenBank/DDBJ whole genome shotgun (WGS) entry which is preliminary data.</text>
</comment>
<evidence type="ECO:0000313" key="4">
    <source>
        <dbReference type="EMBL" id="KAF8564820.1"/>
    </source>
</evidence>
<gene>
    <name evidence="4" type="ORF">P879_10589</name>
</gene>
<accession>A0A8T0DAL7</accession>
<feature type="non-terminal residue" evidence="4">
    <location>
        <position position="1"/>
    </location>
</feature>
<keyword evidence="1" id="KW-0175">Coiled coil</keyword>